<evidence type="ECO:0000259" key="9">
    <source>
        <dbReference type="PROSITE" id="PS50850"/>
    </source>
</evidence>
<dbReference type="CDD" id="cd17503">
    <property type="entry name" value="MFS_LmrB_MDR_like"/>
    <property type="match status" value="1"/>
</dbReference>
<feature type="transmembrane region" description="Helical" evidence="8">
    <location>
        <begin position="20"/>
        <end position="39"/>
    </location>
</feature>
<evidence type="ECO:0000256" key="3">
    <source>
        <dbReference type="ARBA" id="ARBA00022448"/>
    </source>
</evidence>
<dbReference type="InterPro" id="IPR020846">
    <property type="entry name" value="MFS_dom"/>
</dbReference>
<dbReference type="RefSeq" id="WP_192728263.1">
    <property type="nucleotide sequence ID" value="NZ_BAAAVL010000001.1"/>
</dbReference>
<gene>
    <name evidence="10" type="ORF">H4W29_001383</name>
</gene>
<evidence type="ECO:0000256" key="5">
    <source>
        <dbReference type="ARBA" id="ARBA00022692"/>
    </source>
</evidence>
<feature type="transmembrane region" description="Helical" evidence="8">
    <location>
        <begin position="283"/>
        <end position="303"/>
    </location>
</feature>
<feature type="transmembrane region" description="Helical" evidence="8">
    <location>
        <begin position="343"/>
        <end position="364"/>
    </location>
</feature>
<keyword evidence="4" id="KW-1003">Cell membrane</keyword>
<feature type="transmembrane region" description="Helical" evidence="8">
    <location>
        <begin position="147"/>
        <end position="168"/>
    </location>
</feature>
<feature type="transmembrane region" description="Helical" evidence="8">
    <location>
        <begin position="315"/>
        <end position="336"/>
    </location>
</feature>
<accession>A0ABR9IMQ8</accession>
<feature type="domain" description="Major facilitator superfamily (MFS) profile" evidence="9">
    <location>
        <begin position="22"/>
        <end position="519"/>
    </location>
</feature>
<feature type="transmembrane region" description="Helical" evidence="8">
    <location>
        <begin position="59"/>
        <end position="76"/>
    </location>
</feature>
<feature type="transmembrane region" description="Helical" evidence="8">
    <location>
        <begin position="174"/>
        <end position="196"/>
    </location>
</feature>
<comment type="subcellular location">
    <subcellularLocation>
        <location evidence="1">Cell membrane</location>
        <topology evidence="1">Multi-pass membrane protein</topology>
    </subcellularLocation>
</comment>
<dbReference type="InterPro" id="IPR036259">
    <property type="entry name" value="MFS_trans_sf"/>
</dbReference>
<evidence type="ECO:0000256" key="1">
    <source>
        <dbReference type="ARBA" id="ARBA00004651"/>
    </source>
</evidence>
<feature type="transmembrane region" description="Helical" evidence="8">
    <location>
        <begin position="208"/>
        <end position="228"/>
    </location>
</feature>
<keyword evidence="5 8" id="KW-0812">Transmembrane</keyword>
<organism evidence="10 11">
    <name type="scientific">Rhizobium viscosum</name>
    <name type="common">Arthrobacter viscosus</name>
    <dbReference type="NCBI Taxonomy" id="1673"/>
    <lineage>
        <taxon>Bacteria</taxon>
        <taxon>Pseudomonadati</taxon>
        <taxon>Pseudomonadota</taxon>
        <taxon>Alphaproteobacteria</taxon>
        <taxon>Hyphomicrobiales</taxon>
        <taxon>Rhizobiaceae</taxon>
        <taxon>Rhizobium/Agrobacterium group</taxon>
        <taxon>Rhizobium</taxon>
    </lineage>
</organism>
<dbReference type="NCBIfam" id="TIGR00711">
    <property type="entry name" value="efflux_EmrB"/>
    <property type="match status" value="1"/>
</dbReference>
<comment type="similarity">
    <text evidence="2">Belongs to the major facilitator superfamily. EmrB family.</text>
</comment>
<protein>
    <submittedName>
        <fullName evidence="10">DHA2 family multidrug resistance protein</fullName>
    </submittedName>
</protein>
<proteinExistence type="inferred from homology"/>
<evidence type="ECO:0000313" key="10">
    <source>
        <dbReference type="EMBL" id="MBE1504202.1"/>
    </source>
</evidence>
<keyword evidence="11" id="KW-1185">Reference proteome</keyword>
<feature type="transmembrane region" description="Helical" evidence="8">
    <location>
        <begin position="496"/>
        <end position="514"/>
    </location>
</feature>
<dbReference type="SUPFAM" id="SSF103473">
    <property type="entry name" value="MFS general substrate transporter"/>
    <property type="match status" value="1"/>
</dbReference>
<keyword evidence="7 8" id="KW-0472">Membrane</keyword>
<sequence>MAGMETSGVEREAGASMRTWIAVGGCMVGALIAVLDIQITNSSLPQIEGGIGTGSDNGTWISTAYLIGEIIMIPLTDYLSRVFTFRRALLGNLGLFLLFSVCCAFATNLSEMIMFRGLQGLTGGVMIPMAFTRVLTTIPRRQQPTGLAAFALTATFGPAIGPTIGGYLTENYGWQYIFFINLVPGALMFGLLYPTLERTKMNLALLRDGDWLGIAFMAVGLASLQTVLDEGNKDDWFGSPYIVYLAILAAIALTIFIIIELVVEKPAVQLRLLAHRNFGLGTLANIIVGFALYGSVYVLPAYLNGVQGYNAEQTGLVLAWAGLPQLLIIPFVPLLQKHFDRRAIVSVGLAIFAASCFLNTHLSFDDGGPQFMITNIVRAIGQAVVIAPLIGIATIGIPREQSGAASGLFNMMRSLGGAVGTATLATIITKREQFHSNIIGQSVTPYGNNVGQFLTDMQQYFLAHGAGDIGHAHHEAEILLGTLVQQQSFVMAFSDTFYILGVLLSLAVVVVLLTRGPSPT</sequence>
<dbReference type="PANTHER" id="PTHR42718:SF9">
    <property type="entry name" value="MAJOR FACILITATOR SUPERFAMILY MULTIDRUG TRANSPORTER MFSC"/>
    <property type="match status" value="1"/>
</dbReference>
<dbReference type="Gene3D" id="1.20.1250.20">
    <property type="entry name" value="MFS general substrate transporter like domains"/>
    <property type="match status" value="1"/>
</dbReference>
<feature type="transmembrane region" description="Helical" evidence="8">
    <location>
        <begin position="88"/>
        <end position="107"/>
    </location>
</feature>
<name>A0ABR9IMQ8_RHIVS</name>
<feature type="transmembrane region" description="Helical" evidence="8">
    <location>
        <begin position="376"/>
        <end position="396"/>
    </location>
</feature>
<dbReference type="EMBL" id="JADBEC010000001">
    <property type="protein sequence ID" value="MBE1504202.1"/>
    <property type="molecule type" value="Genomic_DNA"/>
</dbReference>
<evidence type="ECO:0000256" key="4">
    <source>
        <dbReference type="ARBA" id="ARBA00022475"/>
    </source>
</evidence>
<evidence type="ECO:0000313" key="11">
    <source>
        <dbReference type="Proteomes" id="UP000620262"/>
    </source>
</evidence>
<evidence type="ECO:0000256" key="8">
    <source>
        <dbReference type="SAM" id="Phobius"/>
    </source>
</evidence>
<evidence type="ECO:0000256" key="2">
    <source>
        <dbReference type="ARBA" id="ARBA00008537"/>
    </source>
</evidence>
<dbReference type="PROSITE" id="PS50850">
    <property type="entry name" value="MFS"/>
    <property type="match status" value="1"/>
</dbReference>
<dbReference type="Proteomes" id="UP000620262">
    <property type="component" value="Unassembled WGS sequence"/>
</dbReference>
<comment type="caution">
    <text evidence="10">The sequence shown here is derived from an EMBL/GenBank/DDBJ whole genome shotgun (WGS) entry which is preliminary data.</text>
</comment>
<evidence type="ECO:0000256" key="6">
    <source>
        <dbReference type="ARBA" id="ARBA00022989"/>
    </source>
</evidence>
<feature type="transmembrane region" description="Helical" evidence="8">
    <location>
        <begin position="408"/>
        <end position="428"/>
    </location>
</feature>
<keyword evidence="3" id="KW-0813">Transport</keyword>
<feature type="transmembrane region" description="Helical" evidence="8">
    <location>
        <begin position="240"/>
        <end position="263"/>
    </location>
</feature>
<dbReference type="Gene3D" id="1.20.1720.10">
    <property type="entry name" value="Multidrug resistance protein D"/>
    <property type="match status" value="1"/>
</dbReference>
<reference evidence="10 11" key="1">
    <citation type="submission" date="2020-10" db="EMBL/GenBank/DDBJ databases">
        <title>Sequencing the genomes of 1000 actinobacteria strains.</title>
        <authorList>
            <person name="Klenk H.-P."/>
        </authorList>
    </citation>
    <scope>NUCLEOTIDE SEQUENCE [LARGE SCALE GENOMIC DNA]</scope>
    <source>
        <strain evidence="10 11">DSM 7307</strain>
    </source>
</reference>
<feature type="transmembrane region" description="Helical" evidence="8">
    <location>
        <begin position="113"/>
        <end position="135"/>
    </location>
</feature>
<dbReference type="InterPro" id="IPR004638">
    <property type="entry name" value="EmrB-like"/>
</dbReference>
<dbReference type="PANTHER" id="PTHR42718">
    <property type="entry name" value="MAJOR FACILITATOR SUPERFAMILY MULTIDRUG TRANSPORTER MFSC"/>
    <property type="match status" value="1"/>
</dbReference>
<dbReference type="Pfam" id="PF07690">
    <property type="entry name" value="MFS_1"/>
    <property type="match status" value="1"/>
</dbReference>
<dbReference type="InterPro" id="IPR011701">
    <property type="entry name" value="MFS"/>
</dbReference>
<evidence type="ECO:0000256" key="7">
    <source>
        <dbReference type="ARBA" id="ARBA00023136"/>
    </source>
</evidence>
<keyword evidence="6 8" id="KW-1133">Transmembrane helix</keyword>